<evidence type="ECO:0000256" key="1">
    <source>
        <dbReference type="ARBA" id="ARBA00022679"/>
    </source>
</evidence>
<feature type="domain" description="N-acetyltransferase" evidence="3">
    <location>
        <begin position="3"/>
        <end position="139"/>
    </location>
</feature>
<dbReference type="GO" id="GO:0016747">
    <property type="term" value="F:acyltransferase activity, transferring groups other than amino-acyl groups"/>
    <property type="evidence" value="ECO:0007669"/>
    <property type="project" value="InterPro"/>
</dbReference>
<sequence length="139" mass="15483">MELNYREMTIGDYEAAFALWQQTEGMGISEADEKPNIAAYLARNPGLSFVCEHEGKLVGTILCGHDGRRGFIYHAAVRPDYRGHGIGRQLTQRSLEGLREAGVHKCHLFVLEDNQAGGRFWGGSGWSQRSGILLFSRNT</sequence>
<name>A0A7W5B2H8_9BACL</name>
<keyword evidence="4" id="KW-0687">Ribonucleoprotein</keyword>
<evidence type="ECO:0000313" key="4">
    <source>
        <dbReference type="EMBL" id="MBB3112666.1"/>
    </source>
</evidence>
<dbReference type="CDD" id="cd04301">
    <property type="entry name" value="NAT_SF"/>
    <property type="match status" value="1"/>
</dbReference>
<dbReference type="PANTHER" id="PTHR43877">
    <property type="entry name" value="AMINOALKYLPHOSPHONATE N-ACETYLTRANSFERASE-RELATED-RELATED"/>
    <property type="match status" value="1"/>
</dbReference>
<organism evidence="4 5">
    <name type="scientific">Paenibacillus phyllosphaerae</name>
    <dbReference type="NCBI Taxonomy" id="274593"/>
    <lineage>
        <taxon>Bacteria</taxon>
        <taxon>Bacillati</taxon>
        <taxon>Bacillota</taxon>
        <taxon>Bacilli</taxon>
        <taxon>Bacillales</taxon>
        <taxon>Paenibacillaceae</taxon>
        <taxon>Paenibacillus</taxon>
    </lineage>
</organism>
<proteinExistence type="predicted"/>
<evidence type="ECO:0000256" key="2">
    <source>
        <dbReference type="ARBA" id="ARBA00023315"/>
    </source>
</evidence>
<keyword evidence="1" id="KW-0808">Transferase</keyword>
<dbReference type="RefSeq" id="WP_183602777.1">
    <property type="nucleotide sequence ID" value="NZ_JACHXK010000013.1"/>
</dbReference>
<comment type="caution">
    <text evidence="4">The sequence shown here is derived from an EMBL/GenBank/DDBJ whole genome shotgun (WGS) entry which is preliminary data.</text>
</comment>
<dbReference type="InterPro" id="IPR050832">
    <property type="entry name" value="Bact_Acetyltransf"/>
</dbReference>
<dbReference type="InterPro" id="IPR000182">
    <property type="entry name" value="GNAT_dom"/>
</dbReference>
<dbReference type="EMBL" id="JACHXK010000013">
    <property type="protein sequence ID" value="MBB3112666.1"/>
    <property type="molecule type" value="Genomic_DNA"/>
</dbReference>
<dbReference type="Pfam" id="PF00583">
    <property type="entry name" value="Acetyltransf_1"/>
    <property type="match status" value="1"/>
</dbReference>
<protein>
    <submittedName>
        <fullName evidence="4">Ribosomal protein S18 acetylase RimI-like enzyme</fullName>
    </submittedName>
</protein>
<keyword evidence="5" id="KW-1185">Reference proteome</keyword>
<dbReference type="PANTHER" id="PTHR43877:SF1">
    <property type="entry name" value="ACETYLTRANSFERASE"/>
    <property type="match status" value="1"/>
</dbReference>
<dbReference type="AlphaFoldDB" id="A0A7W5B2H8"/>
<dbReference type="InterPro" id="IPR016181">
    <property type="entry name" value="Acyl_CoA_acyltransferase"/>
</dbReference>
<dbReference type="Proteomes" id="UP000570361">
    <property type="component" value="Unassembled WGS sequence"/>
</dbReference>
<keyword evidence="2" id="KW-0012">Acyltransferase</keyword>
<gene>
    <name evidence="4" type="ORF">FHS18_004767</name>
</gene>
<evidence type="ECO:0000259" key="3">
    <source>
        <dbReference type="PROSITE" id="PS51186"/>
    </source>
</evidence>
<reference evidence="4 5" key="1">
    <citation type="submission" date="2020-08" db="EMBL/GenBank/DDBJ databases">
        <title>Genomic Encyclopedia of Type Strains, Phase III (KMG-III): the genomes of soil and plant-associated and newly described type strains.</title>
        <authorList>
            <person name="Whitman W."/>
        </authorList>
    </citation>
    <scope>NUCLEOTIDE SEQUENCE [LARGE SCALE GENOMIC DNA]</scope>
    <source>
        <strain evidence="4 5">CECT 5862</strain>
    </source>
</reference>
<dbReference type="PROSITE" id="PS51186">
    <property type="entry name" value="GNAT"/>
    <property type="match status" value="1"/>
</dbReference>
<keyword evidence="4" id="KW-0689">Ribosomal protein</keyword>
<dbReference type="Gene3D" id="3.40.630.30">
    <property type="match status" value="1"/>
</dbReference>
<dbReference type="GO" id="GO:0005840">
    <property type="term" value="C:ribosome"/>
    <property type="evidence" value="ECO:0007669"/>
    <property type="project" value="UniProtKB-KW"/>
</dbReference>
<dbReference type="SUPFAM" id="SSF55729">
    <property type="entry name" value="Acyl-CoA N-acyltransferases (Nat)"/>
    <property type="match status" value="1"/>
</dbReference>
<evidence type="ECO:0000313" key="5">
    <source>
        <dbReference type="Proteomes" id="UP000570361"/>
    </source>
</evidence>
<accession>A0A7W5B2H8</accession>